<dbReference type="Gene3D" id="3.40.50.1820">
    <property type="entry name" value="alpha/beta hydrolase"/>
    <property type="match status" value="1"/>
</dbReference>
<feature type="compositionally biased region" description="Basic and acidic residues" evidence="1">
    <location>
        <begin position="81"/>
        <end position="90"/>
    </location>
</feature>
<dbReference type="Pfam" id="PF20408">
    <property type="entry name" value="Abhydrolase_11"/>
    <property type="match status" value="1"/>
</dbReference>
<sequence>MAETTGMSSLLCDPEVIEQIQSAPKVPVETFEIFDGCDEPARSFDIPTGQTFSNGVALYYTPEKVPPRSLPKAAKGRPRKRALEEEKTPEGHQGLGVLDILPVSPQIIFTHGGGRGIFQKGFMHFVKGLARSHAVLAFRRDQSTLGSKDNMEMRTAAFNYFLNDAYASVVALGGRSFGARAAARASVYSANKNLILWSYPLLRDTEFRIDELLGLSEDTRVLFIKGEKDWMAPGIVFNSIREKMKAKSWVINVKEMDHNFSTCKTEAEEESMCNALGVIAGLWLKGDASADPKNPTPWDSADGTEMDVHYDKEAQKAVWTG</sequence>
<comment type="caution">
    <text evidence="3">The sequence shown here is derived from an EMBL/GenBank/DDBJ whole genome shotgun (WGS) entry which is preliminary data.</text>
</comment>
<name>A0ABR3Y5M9_9PEZI</name>
<dbReference type="PANTHER" id="PTHR13136:SF11">
    <property type="entry name" value="TESTIS-EXPRESSED PROTEIN 30"/>
    <property type="match status" value="1"/>
</dbReference>
<dbReference type="PANTHER" id="PTHR13136">
    <property type="entry name" value="TESTIS DEVELOPMENT PROTEIN PRTD"/>
    <property type="match status" value="1"/>
</dbReference>
<reference evidence="3 4" key="1">
    <citation type="journal article" date="2024" name="IMA Fungus">
        <title>IMA Genome - F19 : A genome assembly and annotation guide to empower mycologists, including annotated draft genome sequences of Ceratocystis pirilliformis, Diaporthe australafricana, Fusarium ophioides, Paecilomyces lecythidis, and Sporothrix stenoceras.</title>
        <authorList>
            <person name="Aylward J."/>
            <person name="Wilson A.M."/>
            <person name="Visagie C.M."/>
            <person name="Spraker J."/>
            <person name="Barnes I."/>
            <person name="Buitendag C."/>
            <person name="Ceriani C."/>
            <person name="Del Mar Angel L."/>
            <person name="du Plessis D."/>
            <person name="Fuchs T."/>
            <person name="Gasser K."/>
            <person name="Kramer D."/>
            <person name="Li W."/>
            <person name="Munsamy K."/>
            <person name="Piso A."/>
            <person name="Price J.L."/>
            <person name="Sonnekus B."/>
            <person name="Thomas C."/>
            <person name="van der Nest A."/>
            <person name="van Dijk A."/>
            <person name="van Heerden A."/>
            <person name="van Vuuren N."/>
            <person name="Yilmaz N."/>
            <person name="Duong T.A."/>
            <person name="van der Merwe N.A."/>
            <person name="Wingfield M.J."/>
            <person name="Wingfield B.D."/>
        </authorList>
    </citation>
    <scope>NUCLEOTIDE SEQUENCE [LARGE SCALE GENOMIC DNA]</scope>
    <source>
        <strain evidence="3 4">CMW 18300</strain>
    </source>
</reference>
<organism evidence="3 4">
    <name type="scientific">Diaporthe australafricana</name>
    <dbReference type="NCBI Taxonomy" id="127596"/>
    <lineage>
        <taxon>Eukaryota</taxon>
        <taxon>Fungi</taxon>
        <taxon>Dikarya</taxon>
        <taxon>Ascomycota</taxon>
        <taxon>Pezizomycotina</taxon>
        <taxon>Sordariomycetes</taxon>
        <taxon>Sordariomycetidae</taxon>
        <taxon>Diaporthales</taxon>
        <taxon>Diaporthaceae</taxon>
        <taxon>Diaporthe</taxon>
    </lineage>
</organism>
<proteinExistence type="predicted"/>
<dbReference type="SUPFAM" id="SSF53474">
    <property type="entry name" value="alpha/beta-Hydrolases"/>
    <property type="match status" value="1"/>
</dbReference>
<keyword evidence="4" id="KW-1185">Reference proteome</keyword>
<evidence type="ECO:0000313" key="3">
    <source>
        <dbReference type="EMBL" id="KAL1883353.1"/>
    </source>
</evidence>
<protein>
    <recommendedName>
        <fullName evidence="2">KANL3/Tex30 alpha/beta hydrolase-like domain-containing protein</fullName>
    </recommendedName>
</protein>
<evidence type="ECO:0000256" key="1">
    <source>
        <dbReference type="SAM" id="MobiDB-lite"/>
    </source>
</evidence>
<gene>
    <name evidence="3" type="ORF">Daus18300_000411</name>
</gene>
<feature type="domain" description="KANL3/Tex30 alpha/beta hydrolase-like" evidence="2">
    <location>
        <begin position="106"/>
        <end position="269"/>
    </location>
</feature>
<dbReference type="InterPro" id="IPR046879">
    <property type="entry name" value="KANL3/Tex30_Abhydrolase"/>
</dbReference>
<dbReference type="InterPro" id="IPR029058">
    <property type="entry name" value="AB_hydrolase_fold"/>
</dbReference>
<dbReference type="InterPro" id="IPR026555">
    <property type="entry name" value="NSL3/Tex30"/>
</dbReference>
<accession>A0ABR3Y5M9</accession>
<dbReference type="Proteomes" id="UP001583177">
    <property type="component" value="Unassembled WGS sequence"/>
</dbReference>
<evidence type="ECO:0000313" key="4">
    <source>
        <dbReference type="Proteomes" id="UP001583177"/>
    </source>
</evidence>
<feature type="region of interest" description="Disordered" evidence="1">
    <location>
        <begin position="66"/>
        <end position="91"/>
    </location>
</feature>
<evidence type="ECO:0000259" key="2">
    <source>
        <dbReference type="Pfam" id="PF20408"/>
    </source>
</evidence>
<dbReference type="EMBL" id="JAWRVE010000002">
    <property type="protein sequence ID" value="KAL1883353.1"/>
    <property type="molecule type" value="Genomic_DNA"/>
</dbReference>